<dbReference type="InterPro" id="IPR012902">
    <property type="entry name" value="N_methyl_site"/>
</dbReference>
<proteinExistence type="predicted"/>
<evidence type="ECO:0000313" key="3">
    <source>
        <dbReference type="Proteomes" id="UP000586093"/>
    </source>
</evidence>
<dbReference type="Pfam" id="PF07963">
    <property type="entry name" value="N_methyl"/>
    <property type="match status" value="1"/>
</dbReference>
<reference evidence="2 3" key="1">
    <citation type="submission" date="2020-08" db="EMBL/GenBank/DDBJ databases">
        <title>Aquariorum lacteus gen. nov., sp. nov., a new member of the family Comamonadaceae, isolated from freshwater aquarium.</title>
        <authorList>
            <person name="Chun S.-J."/>
        </authorList>
    </citation>
    <scope>NUCLEOTIDE SEQUENCE [LARGE SCALE GENOMIC DNA]</scope>
    <source>
        <strain evidence="2 3">SJAQ100</strain>
    </source>
</reference>
<feature type="transmembrane region" description="Helical" evidence="1">
    <location>
        <begin position="15"/>
        <end position="35"/>
    </location>
</feature>
<dbReference type="AlphaFoldDB" id="A0A839HNL7"/>
<protein>
    <submittedName>
        <fullName evidence="2">Prepilin-type N-terminal cleavage/methylation domain-containing protein</fullName>
    </submittedName>
</protein>
<accession>A0A839HNL7</accession>
<keyword evidence="1" id="KW-1133">Transmembrane helix</keyword>
<dbReference type="Proteomes" id="UP000586093">
    <property type="component" value="Unassembled WGS sequence"/>
</dbReference>
<organism evidence="2 3">
    <name type="scientific">Aquariibacter albus</name>
    <dbReference type="NCBI Taxonomy" id="2759899"/>
    <lineage>
        <taxon>Bacteria</taxon>
        <taxon>Pseudomonadati</taxon>
        <taxon>Pseudomonadota</taxon>
        <taxon>Betaproteobacteria</taxon>
        <taxon>Burkholderiales</taxon>
        <taxon>Sphaerotilaceae</taxon>
        <taxon>Aquariibacter</taxon>
    </lineage>
</organism>
<sequence length="143" mass="15353">MPLARFPRPQRGTSLVEILVALLIFSVGLLGLVGLQGQMLRAQSAIGLRGEAVHLGGQLIGRLWTESPEQLARYNTEGGACAAHPPCAAWLAQVAERLPQGEAEVQVLRDAGTLADGLSLRIHWQPPGEGRHTEAQQAAIRRN</sequence>
<gene>
    <name evidence="2" type="ORF">H4F90_13900</name>
</gene>
<dbReference type="RefSeq" id="WP_182665625.1">
    <property type="nucleotide sequence ID" value="NZ_JACIVI010000006.1"/>
</dbReference>
<comment type="caution">
    <text evidence="2">The sequence shown here is derived from an EMBL/GenBank/DDBJ whole genome shotgun (WGS) entry which is preliminary data.</text>
</comment>
<keyword evidence="3" id="KW-1185">Reference proteome</keyword>
<name>A0A839HNL7_9BURK</name>
<evidence type="ECO:0000313" key="2">
    <source>
        <dbReference type="EMBL" id="MBB1163062.1"/>
    </source>
</evidence>
<dbReference type="EMBL" id="JACIVI010000006">
    <property type="protein sequence ID" value="MBB1163062.1"/>
    <property type="molecule type" value="Genomic_DNA"/>
</dbReference>
<keyword evidence="1" id="KW-0472">Membrane</keyword>
<evidence type="ECO:0000256" key="1">
    <source>
        <dbReference type="SAM" id="Phobius"/>
    </source>
</evidence>
<keyword evidence="1" id="KW-0812">Transmembrane</keyword>